<keyword evidence="2" id="KW-0675">Receptor</keyword>
<sequence>MRVKAIWLLLAAAGAVEPLWAESSLKPQNQDETEHSSTLLVVRVRAAQKKGASLYLQADDIARRPTRNGTITELLRNHPGVQFANTANESTHAGEIAPELVGFHGQPYYNNLFLLDGLSANDIMNPGAANGGYTTPEKQFEARDQLFLAPGAPEAFQVDSSLLKDVAVYDSNAPAKYSRFSGGVIDARLKDPDPERAGGQVGWRTTRSSWTRFHLGEYQDRDEFEAANAENDVQPRFVKHSYNLSLNQPLGKNAALLAGYTRTQSAIPEYHSILGRWQKERRRSETWLLKGLYRFSPQQQISASLMYSPHQSVYFRNNADKGRYVAHGGGWRLQLEADNAFDWGKIRSTLAYTHNRNRIAYDAGHDSYVWLGSKYIAGSRHIDWCSIRDRNGDCTYAITGGLGELESHTATWSLKQEYGIRALDWGAARHKIDFGWQADIARAKSRRPQDARFFQTYFAPQNGYPDNITHVSPDCTDCIAGEQYANRYWVSKAHSTAVGASHYSLWLADDIRWGRWTLQPGFNLSYDSHLRNWNAAPRFAFEHRFISDGRLALSGGLNRYYAGSMLAYALRAAIPRSEIYKRIRDPQHGESGWTFENYSPVPAYRSGSLKTPYSDEANLGLRWQFAGQLFEAKYVHRSSRRQFVPLRNARDNSYTLTNDGRGHSNHFSFSLQSAEPYRWRGLNLGYRLGARYQKHRSSHHGNYDSSLVQEVANGRTTFYLYEGRRYRSIAELPPFDFNRPWEAFAEVQTDIPAWHLSWTHSLNFRSGYKNYLRYGVRECSQSSQPAACDGWNGYVYDYRPKKFKHALTLDWRLRLALPVRKSRSFELSLDVLNVLDNKNATSSSQSAYLGGVNNPALAAYGGIQSPTSYETGRQFWLGAAYRW</sequence>
<dbReference type="EMBL" id="JAKOOW010000009">
    <property type="protein sequence ID" value="MCG6503407.1"/>
    <property type="molecule type" value="Genomic_DNA"/>
</dbReference>
<feature type="signal peptide" evidence="1">
    <location>
        <begin position="1"/>
        <end position="21"/>
    </location>
</feature>
<evidence type="ECO:0000313" key="2">
    <source>
        <dbReference type="EMBL" id="MCG6503407.1"/>
    </source>
</evidence>
<gene>
    <name evidence="2" type="ORF">MB824_02715</name>
</gene>
<evidence type="ECO:0000256" key="1">
    <source>
        <dbReference type="SAM" id="SignalP"/>
    </source>
</evidence>
<dbReference type="Proteomes" id="UP001298424">
    <property type="component" value="Unassembled WGS sequence"/>
</dbReference>
<reference evidence="2 3" key="1">
    <citation type="submission" date="2022-02" db="EMBL/GenBank/DDBJ databases">
        <title>Genome sequence data of Kingella unionensis sp. nov. strain CICC 24913 (CCUG 75125).</title>
        <authorList>
            <person name="Xiao M."/>
        </authorList>
    </citation>
    <scope>NUCLEOTIDE SEQUENCE [LARGE SCALE GENOMIC DNA]</scope>
    <source>
        <strain evidence="2 3">CICC 24913</strain>
    </source>
</reference>
<dbReference type="SUPFAM" id="SSF56935">
    <property type="entry name" value="Porins"/>
    <property type="match status" value="1"/>
</dbReference>
<comment type="caution">
    <text evidence="2">The sequence shown here is derived from an EMBL/GenBank/DDBJ whole genome shotgun (WGS) entry which is preliminary data.</text>
</comment>
<keyword evidence="1" id="KW-0732">Signal</keyword>
<dbReference type="RefSeq" id="WP_238745743.1">
    <property type="nucleotide sequence ID" value="NZ_JAKOOW010000009.1"/>
</dbReference>
<feature type="chain" id="PRO_5046269764" evidence="1">
    <location>
        <begin position="22"/>
        <end position="883"/>
    </location>
</feature>
<proteinExistence type="predicted"/>
<organism evidence="2 3">
    <name type="scientific">Kingella pumchi</name>
    <dbReference type="NCBI Taxonomy" id="2779506"/>
    <lineage>
        <taxon>Bacteria</taxon>
        <taxon>Pseudomonadati</taxon>
        <taxon>Pseudomonadota</taxon>
        <taxon>Betaproteobacteria</taxon>
        <taxon>Neisseriales</taxon>
        <taxon>Neisseriaceae</taxon>
        <taxon>Kingella</taxon>
    </lineage>
</organism>
<protein>
    <submittedName>
        <fullName evidence="2">TonB-dependent receptor plug domain-containing protein</fullName>
    </submittedName>
</protein>
<name>A0ABS9NLF5_9NEIS</name>
<accession>A0ABS9NLF5</accession>
<evidence type="ECO:0000313" key="3">
    <source>
        <dbReference type="Proteomes" id="UP001298424"/>
    </source>
</evidence>
<keyword evidence="3" id="KW-1185">Reference proteome</keyword>